<organism evidence="3 4">
    <name type="scientific">Hortaea werneckii EXF-2000</name>
    <dbReference type="NCBI Taxonomy" id="1157616"/>
    <lineage>
        <taxon>Eukaryota</taxon>
        <taxon>Fungi</taxon>
        <taxon>Dikarya</taxon>
        <taxon>Ascomycota</taxon>
        <taxon>Pezizomycotina</taxon>
        <taxon>Dothideomycetes</taxon>
        <taxon>Dothideomycetidae</taxon>
        <taxon>Mycosphaerellales</taxon>
        <taxon>Teratosphaeriaceae</taxon>
        <taxon>Hortaea</taxon>
    </lineage>
</organism>
<evidence type="ECO:0000259" key="2">
    <source>
        <dbReference type="PROSITE" id="PS51186"/>
    </source>
</evidence>
<sequence>MHIPPPPQTNLAPTHSTTVAAPGTEYVPPSGSGGPTTLNLGPVPAAPAPSAAAVSQEGIGRRSSEHPPGYQQNVYAQEMTPAQRASLEGEEQRREGFAAQLGGAFGGHAGPRDGGLGGGMMGGNSGGGGGVGGEGEGVWGTAKSWLGAAGSKLAETEEEVWRRINGNLAVDETSNEVLGMSKWNVYAPNTIPDFVGINRAVGDYYESEEERAYAGAMGKLFVQPRNEAIFASGGNLVSLDILTIDPKFQRKGIGNALVQWGTRKADELGVEAVVESSVFGKALYEKNGFVFVRDYHMVSDDARWKDRPAGQFAWLVRPKKQEA</sequence>
<dbReference type="SUPFAM" id="SSF55729">
    <property type="entry name" value="Acyl-CoA N-acyltransferases (Nat)"/>
    <property type="match status" value="1"/>
</dbReference>
<feature type="region of interest" description="Disordered" evidence="1">
    <location>
        <begin position="101"/>
        <end position="136"/>
    </location>
</feature>
<feature type="region of interest" description="Disordered" evidence="1">
    <location>
        <begin position="1"/>
        <end position="69"/>
    </location>
</feature>
<dbReference type="PANTHER" id="PTHR42791:SF14">
    <property type="entry name" value="N-ACETYLTRANSFERASE DOMAIN-CONTAINING PROTEIN"/>
    <property type="match status" value="1"/>
</dbReference>
<reference evidence="3 4" key="1">
    <citation type="submission" date="2017-01" db="EMBL/GenBank/DDBJ databases">
        <title>The recent genome duplication of the halophilic yeast Hortaea werneckii: insights from long-read sequencing.</title>
        <authorList>
            <person name="Sinha S."/>
            <person name="Flibotte S."/>
            <person name="Neira M."/>
            <person name="Lenassi M."/>
            <person name="Gostincar C."/>
            <person name="Stajich J.E."/>
            <person name="Nislow C.E."/>
        </authorList>
    </citation>
    <scope>NUCLEOTIDE SEQUENCE [LARGE SCALE GENOMIC DNA]</scope>
    <source>
        <strain evidence="3 4">EXF-2000</strain>
    </source>
</reference>
<feature type="domain" description="N-acetyltransferase" evidence="2">
    <location>
        <begin position="181"/>
        <end position="310"/>
    </location>
</feature>
<dbReference type="InParanoid" id="A0A1Z5TJF3"/>
<evidence type="ECO:0000256" key="1">
    <source>
        <dbReference type="SAM" id="MobiDB-lite"/>
    </source>
</evidence>
<dbReference type="AlphaFoldDB" id="A0A1Z5TJF3"/>
<feature type="compositionally biased region" description="Gly residues" evidence="1">
    <location>
        <begin position="103"/>
        <end position="136"/>
    </location>
</feature>
<proteinExistence type="predicted"/>
<dbReference type="PROSITE" id="PS51186">
    <property type="entry name" value="GNAT"/>
    <property type="match status" value="1"/>
</dbReference>
<dbReference type="InterPro" id="IPR016181">
    <property type="entry name" value="Acyl_CoA_acyltransferase"/>
</dbReference>
<feature type="compositionally biased region" description="Polar residues" evidence="1">
    <location>
        <begin position="9"/>
        <end position="19"/>
    </location>
</feature>
<dbReference type="CDD" id="cd04301">
    <property type="entry name" value="NAT_SF"/>
    <property type="match status" value="1"/>
</dbReference>
<evidence type="ECO:0000313" key="4">
    <source>
        <dbReference type="Proteomes" id="UP000194280"/>
    </source>
</evidence>
<accession>A0A1Z5TJF3</accession>
<dbReference type="InterPro" id="IPR000182">
    <property type="entry name" value="GNAT_dom"/>
</dbReference>
<keyword evidence="4" id="KW-1185">Reference proteome</keyword>
<comment type="caution">
    <text evidence="3">The sequence shown here is derived from an EMBL/GenBank/DDBJ whole genome shotgun (WGS) entry which is preliminary data.</text>
</comment>
<dbReference type="VEuPathDB" id="FungiDB:BTJ68_03401"/>
<dbReference type="PANTHER" id="PTHR42791">
    <property type="entry name" value="GNAT FAMILY ACETYLTRANSFERASE"/>
    <property type="match status" value="1"/>
</dbReference>
<gene>
    <name evidence="3" type="ORF">BTJ68_03401</name>
</gene>
<dbReference type="EMBL" id="MUNK01000035">
    <property type="protein sequence ID" value="OTA36153.1"/>
    <property type="molecule type" value="Genomic_DNA"/>
</dbReference>
<protein>
    <recommendedName>
        <fullName evidence="2">N-acetyltransferase domain-containing protein</fullName>
    </recommendedName>
</protein>
<evidence type="ECO:0000313" key="3">
    <source>
        <dbReference type="EMBL" id="OTA36153.1"/>
    </source>
</evidence>
<dbReference type="Proteomes" id="UP000194280">
    <property type="component" value="Unassembled WGS sequence"/>
</dbReference>
<dbReference type="Gene3D" id="3.40.630.30">
    <property type="match status" value="1"/>
</dbReference>
<dbReference type="Pfam" id="PF13673">
    <property type="entry name" value="Acetyltransf_10"/>
    <property type="match status" value="1"/>
</dbReference>
<dbReference type="InterPro" id="IPR052523">
    <property type="entry name" value="Trichothecene_AcTrans"/>
</dbReference>
<name>A0A1Z5TJF3_HORWE</name>
<dbReference type="GO" id="GO:0016747">
    <property type="term" value="F:acyltransferase activity, transferring groups other than amino-acyl groups"/>
    <property type="evidence" value="ECO:0007669"/>
    <property type="project" value="InterPro"/>
</dbReference>
<dbReference type="STRING" id="1157616.A0A1Z5TJF3"/>
<dbReference type="OrthoDB" id="4738875at2759"/>